<dbReference type="AlphaFoldDB" id="A0AA37HVQ9"/>
<dbReference type="EMBL" id="BPTR01000001">
    <property type="protein sequence ID" value="GJG26898.1"/>
    <property type="molecule type" value="Genomic_DNA"/>
</dbReference>
<reference evidence="1" key="1">
    <citation type="submission" date="2021-08" db="EMBL/GenBank/DDBJ databases">
        <title>Prevotella lacticifex sp. nov., isolated from rumen of cow.</title>
        <authorList>
            <person name="Shinkai T."/>
            <person name="Ikeyama N."/>
            <person name="Kumagai M."/>
            <person name="Ohmori H."/>
            <person name="Sakamoto M."/>
            <person name="Ohkuma M."/>
            <person name="Mitsumori M."/>
        </authorList>
    </citation>
    <scope>NUCLEOTIDE SEQUENCE</scope>
    <source>
        <strain evidence="1">DSM 11371</strain>
    </source>
</reference>
<comment type="caution">
    <text evidence="1">The sequence shown here is derived from an EMBL/GenBank/DDBJ whole genome shotgun (WGS) entry which is preliminary data.</text>
</comment>
<organism evidence="1 2">
    <name type="scientific">Segatella bryantii</name>
    <name type="common">Prevotella bryantii</name>
    <dbReference type="NCBI Taxonomy" id="77095"/>
    <lineage>
        <taxon>Bacteria</taxon>
        <taxon>Pseudomonadati</taxon>
        <taxon>Bacteroidota</taxon>
        <taxon>Bacteroidia</taxon>
        <taxon>Bacteroidales</taxon>
        <taxon>Prevotellaceae</taxon>
        <taxon>Segatella</taxon>
    </lineage>
</organism>
<dbReference type="InterPro" id="IPR014942">
    <property type="entry name" value="AbiEii"/>
</dbReference>
<gene>
    <name evidence="1" type="ORF">PRRU23_05980</name>
</gene>
<evidence type="ECO:0008006" key="3">
    <source>
        <dbReference type="Google" id="ProtNLM"/>
    </source>
</evidence>
<dbReference type="RefSeq" id="WP_006282578.1">
    <property type="nucleotide sequence ID" value="NZ_BPTR01000001.1"/>
</dbReference>
<dbReference type="Proteomes" id="UP000887043">
    <property type="component" value="Unassembled WGS sequence"/>
</dbReference>
<dbReference type="Gene3D" id="3.10.450.620">
    <property type="entry name" value="JHP933, nucleotidyltransferase-like core domain"/>
    <property type="match status" value="1"/>
</dbReference>
<evidence type="ECO:0000313" key="1">
    <source>
        <dbReference type="EMBL" id="GJG26898.1"/>
    </source>
</evidence>
<evidence type="ECO:0000313" key="2">
    <source>
        <dbReference type="Proteomes" id="UP000887043"/>
    </source>
</evidence>
<name>A0AA37HVQ9_SEGBR</name>
<sequence>MNKQDIQSSVYAQKVDLLLRLLPLVMEEKVFAVHGGTAINLFLRNLPRYSVDIDLTYIPLADRKKSIDDINFHLKSISEKARKAFPGMHIIPNYDTCKLLCEYRGKQVKVEVNQTKRGIVGGELMHLPLCEKAQDEFQVYCIADIVPISLLYGGKVAAALSRQHPRDLFDVKYMTIPLKDCREGLIFCLLGSDRPIHESFAPTLIDQHEALANQFVGMTDTPFSYEEFEETRTKLISDVKNIITDADRHFLVSFEYGAPEWDNYEFAHFKDYPSVKWKLLNLQKLAEQNPEKLKIEAEKLNRILWK</sequence>
<proteinExistence type="predicted"/>
<accession>A0AA37HVQ9</accession>
<protein>
    <recommendedName>
        <fullName evidence="3">Nucleotidyltransferase</fullName>
    </recommendedName>
</protein>
<dbReference type="Pfam" id="PF08843">
    <property type="entry name" value="AbiEii"/>
    <property type="match status" value="1"/>
</dbReference>